<gene>
    <name evidence="2" type="ORF">CCY01nite_23790</name>
</gene>
<feature type="domain" description="Peptidoglycan binding-like" evidence="1">
    <location>
        <begin position="28"/>
        <end position="82"/>
    </location>
</feature>
<keyword evidence="3" id="KW-1185">Reference proteome</keyword>
<dbReference type="AlphaFoldDB" id="A0A512RK96"/>
<dbReference type="Gene3D" id="1.10.101.10">
    <property type="entry name" value="PGBD-like superfamily/PGBD"/>
    <property type="match status" value="1"/>
</dbReference>
<sequence>MSSQKLTKATDSTSFELGDRDLLKGCEGKDVEQLQKLLIVVKKDIIITGYFGNQTEGIVIKFQELNELRPNGVVDKKTLDAIKRKAYGLSGN</sequence>
<evidence type="ECO:0000259" key="1">
    <source>
        <dbReference type="Pfam" id="PF01471"/>
    </source>
</evidence>
<name>A0A512RK96_9BACT</name>
<organism evidence="2 3">
    <name type="scientific">Chitinophaga cymbidii</name>
    <dbReference type="NCBI Taxonomy" id="1096750"/>
    <lineage>
        <taxon>Bacteria</taxon>
        <taxon>Pseudomonadati</taxon>
        <taxon>Bacteroidota</taxon>
        <taxon>Chitinophagia</taxon>
        <taxon>Chitinophagales</taxon>
        <taxon>Chitinophagaceae</taxon>
        <taxon>Chitinophaga</taxon>
    </lineage>
</organism>
<dbReference type="InterPro" id="IPR036365">
    <property type="entry name" value="PGBD-like_sf"/>
</dbReference>
<dbReference type="InterPro" id="IPR002477">
    <property type="entry name" value="Peptidoglycan-bd-like"/>
</dbReference>
<protein>
    <recommendedName>
        <fullName evidence="1">Peptidoglycan binding-like domain-containing protein</fullName>
    </recommendedName>
</protein>
<reference evidence="2 3" key="1">
    <citation type="submission" date="2019-07" db="EMBL/GenBank/DDBJ databases">
        <title>Whole genome shotgun sequence of Chitinophaga cymbidii NBRC 109752.</title>
        <authorList>
            <person name="Hosoyama A."/>
            <person name="Uohara A."/>
            <person name="Ohji S."/>
            <person name="Ichikawa N."/>
        </authorList>
    </citation>
    <scope>NUCLEOTIDE SEQUENCE [LARGE SCALE GENOMIC DNA]</scope>
    <source>
        <strain evidence="2 3">NBRC 109752</strain>
    </source>
</reference>
<proteinExistence type="predicted"/>
<accession>A0A512RK96</accession>
<dbReference type="SUPFAM" id="SSF47090">
    <property type="entry name" value="PGBD-like"/>
    <property type="match status" value="1"/>
</dbReference>
<evidence type="ECO:0000313" key="2">
    <source>
        <dbReference type="EMBL" id="GEP96119.1"/>
    </source>
</evidence>
<dbReference type="Pfam" id="PF01471">
    <property type="entry name" value="PG_binding_1"/>
    <property type="match status" value="1"/>
</dbReference>
<dbReference type="InterPro" id="IPR036366">
    <property type="entry name" value="PGBDSf"/>
</dbReference>
<comment type="caution">
    <text evidence="2">The sequence shown here is derived from an EMBL/GenBank/DDBJ whole genome shotgun (WGS) entry which is preliminary data.</text>
</comment>
<dbReference type="EMBL" id="BKAU01000002">
    <property type="protein sequence ID" value="GEP96119.1"/>
    <property type="molecule type" value="Genomic_DNA"/>
</dbReference>
<evidence type="ECO:0000313" key="3">
    <source>
        <dbReference type="Proteomes" id="UP000321436"/>
    </source>
</evidence>
<dbReference type="Proteomes" id="UP000321436">
    <property type="component" value="Unassembled WGS sequence"/>
</dbReference>